<evidence type="ECO:0000259" key="9">
    <source>
        <dbReference type="Pfam" id="PF01103"/>
    </source>
</evidence>
<dbReference type="GO" id="GO:0071709">
    <property type="term" value="P:membrane assembly"/>
    <property type="evidence" value="ECO:0007669"/>
    <property type="project" value="InterPro"/>
</dbReference>
<keyword evidence="5" id="KW-0677">Repeat</keyword>
<dbReference type="Pfam" id="PF01103">
    <property type="entry name" value="Omp85"/>
    <property type="match status" value="1"/>
</dbReference>
<dbReference type="OrthoDB" id="9803054at2"/>
<dbReference type="InterPro" id="IPR010827">
    <property type="entry name" value="BamA/TamA_POTRA"/>
</dbReference>
<dbReference type="KEGG" id="baj:BCTU_149"/>
<evidence type="ECO:0000256" key="3">
    <source>
        <dbReference type="ARBA" id="ARBA00022692"/>
    </source>
</evidence>
<evidence type="ECO:0000313" key="11">
    <source>
        <dbReference type="EMBL" id="AEH39738.1"/>
    </source>
</evidence>
<accession>F7WZ84</accession>
<name>F7WZ84_9GAMM</name>
<evidence type="ECO:0000256" key="6">
    <source>
        <dbReference type="ARBA" id="ARBA00023136"/>
    </source>
</evidence>
<dbReference type="GO" id="GO:0009279">
    <property type="term" value="C:cell outer membrane"/>
    <property type="evidence" value="ECO:0007669"/>
    <property type="project" value="UniProtKB-UniRule"/>
</dbReference>
<dbReference type="NCBIfam" id="TIGR03303">
    <property type="entry name" value="OM_YaeT"/>
    <property type="match status" value="1"/>
</dbReference>
<keyword evidence="12" id="KW-1185">Reference proteome</keyword>
<keyword evidence="6" id="KW-0472">Membrane</keyword>
<dbReference type="AlphaFoldDB" id="F7WZ84"/>
<evidence type="ECO:0000256" key="1">
    <source>
        <dbReference type="ARBA" id="ARBA00004370"/>
    </source>
</evidence>
<evidence type="ECO:0000256" key="4">
    <source>
        <dbReference type="ARBA" id="ARBA00022729"/>
    </source>
</evidence>
<dbReference type="Gene3D" id="3.10.20.310">
    <property type="entry name" value="membrane protein fhac"/>
    <property type="match status" value="4"/>
</dbReference>
<feature type="domain" description="POTRA" evidence="10">
    <location>
        <begin position="92"/>
        <end position="171"/>
    </location>
</feature>
<dbReference type="eggNOG" id="COG4775">
    <property type="taxonomic scope" value="Bacteria"/>
</dbReference>
<evidence type="ECO:0000313" key="12">
    <source>
        <dbReference type="Proteomes" id="UP000006811"/>
    </source>
</evidence>
<feature type="domain" description="Bacterial surface antigen (D15)" evidence="9">
    <location>
        <begin position="448"/>
        <end position="789"/>
    </location>
</feature>
<protein>
    <recommendedName>
        <fullName evidence="8">Outer membrane protein assembly factor BamA</fullName>
    </recommendedName>
</protein>
<dbReference type="PANTHER" id="PTHR12815:SF23">
    <property type="entry name" value="OUTER MEMBRANE PROTEIN ASSEMBLY FACTOR BAMA"/>
    <property type="match status" value="1"/>
</dbReference>
<keyword evidence="3" id="KW-0812">Transmembrane</keyword>
<dbReference type="STRING" id="261317.BCTU_149"/>
<dbReference type="Pfam" id="PF07244">
    <property type="entry name" value="POTRA"/>
    <property type="match status" value="2"/>
</dbReference>
<evidence type="ECO:0000256" key="2">
    <source>
        <dbReference type="ARBA" id="ARBA00022452"/>
    </source>
</evidence>
<keyword evidence="2" id="KW-1134">Transmembrane beta strand</keyword>
<evidence type="ECO:0000256" key="7">
    <source>
        <dbReference type="ARBA" id="ARBA00023237"/>
    </source>
</evidence>
<dbReference type="EMBL" id="CP001817">
    <property type="protein sequence ID" value="AEH39738.1"/>
    <property type="molecule type" value="Genomic_DNA"/>
</dbReference>
<keyword evidence="7" id="KW-0998">Cell outer membrane</keyword>
<sequence length="809" mass="95822">MFHKTLVFLGILFFSTVIFPVQSRPITRIVFHGLNHAANLSIIKKIMLDQHKQKSLQDINNIIKTLYNTNYFINVRVKKIKETFFFYVTEFPKIKKIFFSGNNILSESFLNNSLHRFGIFEDYPFNLKKYNDFLSFLKECYYNRGIFGIKIKPLYTKSLNNNVSININVYENAFFNVSDIKIVGNKQYPNAFILKKFFQFNRYFFFPRFLQKQYTFSQFKEHLLELKNFYKNNGYLKIKINQLKVFENQDHNSVSIVIELCEGEKYTFKKIVTHQVKSEYFNKNIDIKRVFIPAVNFQESDVLFLKKNKKLYAHVGFSNVKVTIRHDINEIDKSVIIYILIEPKEQFFINKIYFVGNTKSKYSFLKKIIKTSKHSYCDKYTIKKNCQLLQNTDLFNTVYFKTYKAKGLLNTINVYYVLEDKKDNQLVCSAGFDSKSKLLLKFLYYDKNFLGLGYRIYSNVAKNLYLTQVNTYFSKSLESLKNFTFKFRCFFDSIDKTYFDPTKYIDKYYGFDSKLITPVIKNKRFSVSIGSFMARFPYFSPQFSLMQYINFFRDHLKSKSLLRNFSILDFVFKYVFNYNNIHLENLVKIGNQIKLIGKFTLPFSDNKFHKITLSSENFFPLEHTKSFLLHMYSALGIGFTFGKNIFPIYENYYIGGSQSVRGFQNNSLGPRAFYYYLKNLLSKKDNKSNDQIICESANPVGGNVMIHTNMELLFPHIHTHNSLLGYFQYGIFLDTANLWDSSLRYMLNIFKNIHMIKFYNPSKIYMSTGAFVRWFSFLGPVTVTFSIPLLYEGISNYNLLRFYVDFNTP</sequence>
<keyword evidence="4" id="KW-0732">Signal</keyword>
<proteinExistence type="predicted"/>
<comment type="subcellular location">
    <subcellularLocation>
        <location evidence="1">Membrane</location>
    </subcellularLocation>
</comment>
<feature type="domain" description="POTRA" evidence="10">
    <location>
        <begin position="176"/>
        <end position="263"/>
    </location>
</feature>
<dbReference type="PANTHER" id="PTHR12815">
    <property type="entry name" value="SORTING AND ASSEMBLY MACHINERY SAMM50 PROTEIN FAMILY MEMBER"/>
    <property type="match status" value="1"/>
</dbReference>
<evidence type="ECO:0000256" key="8">
    <source>
        <dbReference type="NCBIfam" id="TIGR03303"/>
    </source>
</evidence>
<dbReference type="HOGENOM" id="CLU_007664_1_0_6"/>
<reference evidence="11 12" key="1">
    <citation type="journal article" date="2011" name="Appl. Environ. Microbiol.">
        <title>The genome of Buchnera aphidicola from the aphid Cinara tujafilina provides new clues about the evolutionary history of metabolic losses in bacterial endosymbionts.</title>
        <authorList>
            <person name="Lamelas A."/>
            <person name="Gosalbes M.J."/>
            <person name="Moya A."/>
            <person name="Latorre A."/>
        </authorList>
    </citation>
    <scope>NUCLEOTIDE SEQUENCE [LARGE SCALE GENOMIC DNA]</scope>
    <source>
        <strain evidence="12">Cinara tujafilina</strain>
    </source>
</reference>
<evidence type="ECO:0000259" key="10">
    <source>
        <dbReference type="Pfam" id="PF07244"/>
    </source>
</evidence>
<dbReference type="Gene3D" id="2.40.160.50">
    <property type="entry name" value="membrane protein fhac: a member of the omp85/tpsb transporter family"/>
    <property type="match status" value="1"/>
</dbReference>
<dbReference type="Proteomes" id="UP000006811">
    <property type="component" value="Chromosome"/>
</dbReference>
<evidence type="ECO:0000256" key="5">
    <source>
        <dbReference type="ARBA" id="ARBA00022737"/>
    </source>
</evidence>
<gene>
    <name evidence="11" type="primary">yaeT</name>
    <name evidence="11" type="ORF">BCTU_149</name>
</gene>
<dbReference type="InterPro" id="IPR023707">
    <property type="entry name" value="OM_assembly_BamA"/>
</dbReference>
<dbReference type="InterPro" id="IPR039910">
    <property type="entry name" value="D15-like"/>
</dbReference>
<dbReference type="InterPro" id="IPR000184">
    <property type="entry name" value="Bac_surfAg_D15"/>
</dbReference>
<organism evidence="11 12">
    <name type="scientific">Buchnera aphidicola</name>
    <name type="common">Cinara tujafilina</name>
    <dbReference type="NCBI Taxonomy" id="261317"/>
    <lineage>
        <taxon>Bacteria</taxon>
        <taxon>Pseudomonadati</taxon>
        <taxon>Pseudomonadota</taxon>
        <taxon>Gammaproteobacteria</taxon>
        <taxon>Enterobacterales</taxon>
        <taxon>Erwiniaceae</taxon>
        <taxon>Buchnera</taxon>
    </lineage>
</organism>